<proteinExistence type="predicted"/>
<name>J4CD92_THEOR</name>
<gene>
    <name evidence="1" type="ORF">TOT_020000992</name>
</gene>
<keyword evidence="2" id="KW-1185">Reference proteome</keyword>
<dbReference type="RefSeq" id="XP_009691038.1">
    <property type="nucleotide sequence ID" value="XM_009692743.1"/>
</dbReference>
<dbReference type="AlphaFoldDB" id="J4CD92"/>
<accession>J4CD92</accession>
<dbReference type="GeneID" id="20715090"/>
<dbReference type="Proteomes" id="UP000003786">
    <property type="component" value="Chromosome 2"/>
</dbReference>
<dbReference type="KEGG" id="tot:TOT_020000992"/>
<dbReference type="EMBL" id="AP011947">
    <property type="protein sequence ID" value="BAM40737.1"/>
    <property type="molecule type" value="Genomic_DNA"/>
</dbReference>
<reference evidence="1 2" key="1">
    <citation type="journal article" date="2012" name="MBio">
        <title>Comparative genome analysis of three eukaryotic parasites with differing abilities to transform leukocytes reveals key mediators of Theileria-induced leukocyte transformation.</title>
        <authorList>
            <person name="Hayashida K."/>
            <person name="Hara Y."/>
            <person name="Abe T."/>
            <person name="Yamasaki C."/>
            <person name="Toyoda A."/>
            <person name="Kosuge T."/>
            <person name="Suzuki Y."/>
            <person name="Sato Y."/>
            <person name="Kawashima S."/>
            <person name="Katayama T."/>
            <person name="Wakaguri H."/>
            <person name="Inoue N."/>
            <person name="Homma K."/>
            <person name="Tada-Umezaki M."/>
            <person name="Yagi Y."/>
            <person name="Fujii Y."/>
            <person name="Habara T."/>
            <person name="Kanehisa M."/>
            <person name="Watanabe H."/>
            <person name="Ito K."/>
            <person name="Gojobori T."/>
            <person name="Sugawara H."/>
            <person name="Imanishi T."/>
            <person name="Weir W."/>
            <person name="Gardner M."/>
            <person name="Pain A."/>
            <person name="Shiels B."/>
            <person name="Hattori M."/>
            <person name="Nene V."/>
            <person name="Sugimoto C."/>
        </authorList>
    </citation>
    <scope>NUCLEOTIDE SEQUENCE [LARGE SCALE GENOMIC DNA]</scope>
    <source>
        <strain evidence="1 2">Shintoku</strain>
    </source>
</reference>
<evidence type="ECO:0000313" key="2">
    <source>
        <dbReference type="Proteomes" id="UP000003786"/>
    </source>
</evidence>
<protein>
    <submittedName>
        <fullName evidence="1">Uncharacterized protein</fullName>
    </submittedName>
</protein>
<sequence>MFVNINVYHCLSTPINHQRLSILINLWLSHDSSGWVMVDILKFIVNISLLMSLNSSVMSTITSLVMFIHPGHLLPSCIYRVDQLLATSIYIQGVCHVTWPPGTLMYMPPGTQGVSGPCCHLVYTGEWSWHLVARVCHRAMRVMGMPDRNYTCLSRTKHAGPQPRESLTQRSVIIVTVYLPPWYGTYKVPTTLLSVHQGTYYPHKVPSTHITFTKGIDTALIAHIGHWYYTDMVAITLLSVHQGTYDPHKVPSPCARVVYHADSTHNLQISCRQGTKHHDTTLTLPVRRCYGTDTSHIFLQPCPNLTKHSGIIATGYITHRYHYNRIHNTPIARQHHP</sequence>
<dbReference type="VEuPathDB" id="PiroplasmaDB:TOT_020000992"/>
<organism evidence="1 2">
    <name type="scientific">Theileria orientalis strain Shintoku</name>
    <dbReference type="NCBI Taxonomy" id="869250"/>
    <lineage>
        <taxon>Eukaryota</taxon>
        <taxon>Sar</taxon>
        <taxon>Alveolata</taxon>
        <taxon>Apicomplexa</taxon>
        <taxon>Aconoidasida</taxon>
        <taxon>Piroplasmida</taxon>
        <taxon>Theileriidae</taxon>
        <taxon>Theileria</taxon>
    </lineage>
</organism>
<evidence type="ECO:0000313" key="1">
    <source>
        <dbReference type="EMBL" id="BAM40737.1"/>
    </source>
</evidence>